<accession>A0A699SXE2</accession>
<evidence type="ECO:0000256" key="1">
    <source>
        <dbReference type="SAM" id="MobiDB-lite"/>
    </source>
</evidence>
<dbReference type="EMBL" id="BKCJ011200519">
    <property type="protein sequence ID" value="GFD02795.1"/>
    <property type="molecule type" value="Genomic_DNA"/>
</dbReference>
<sequence>LVAHLAPFWKVPEPFLCLVGMSRYYTLDEDTYPSFLRDDETDMDLFAFIQVMNPTKVNVVERGHAEGEAKLLDSTVGRVVSLLPVAPARAENVAAVTAERPRRQRKKRPAVTNASASSHTPMKLRGDYGTSSGAATGGKSMFVLKELLASSILNVKVGV</sequence>
<feature type="non-terminal residue" evidence="2">
    <location>
        <position position="1"/>
    </location>
</feature>
<name>A0A699SXE2_TANCI</name>
<dbReference type="AlphaFoldDB" id="A0A699SXE2"/>
<reference evidence="2" key="1">
    <citation type="journal article" date="2019" name="Sci. Rep.">
        <title>Draft genome of Tanacetum cinerariifolium, the natural source of mosquito coil.</title>
        <authorList>
            <person name="Yamashiro T."/>
            <person name="Shiraishi A."/>
            <person name="Satake H."/>
            <person name="Nakayama K."/>
        </authorList>
    </citation>
    <scope>NUCLEOTIDE SEQUENCE</scope>
</reference>
<feature type="region of interest" description="Disordered" evidence="1">
    <location>
        <begin position="99"/>
        <end position="130"/>
    </location>
</feature>
<protein>
    <submittedName>
        <fullName evidence="2">Heavy metal-associated domain, HMA</fullName>
    </submittedName>
</protein>
<organism evidence="2">
    <name type="scientific">Tanacetum cinerariifolium</name>
    <name type="common">Dalmatian daisy</name>
    <name type="synonym">Chrysanthemum cinerariifolium</name>
    <dbReference type="NCBI Taxonomy" id="118510"/>
    <lineage>
        <taxon>Eukaryota</taxon>
        <taxon>Viridiplantae</taxon>
        <taxon>Streptophyta</taxon>
        <taxon>Embryophyta</taxon>
        <taxon>Tracheophyta</taxon>
        <taxon>Spermatophyta</taxon>
        <taxon>Magnoliopsida</taxon>
        <taxon>eudicotyledons</taxon>
        <taxon>Gunneridae</taxon>
        <taxon>Pentapetalae</taxon>
        <taxon>asterids</taxon>
        <taxon>campanulids</taxon>
        <taxon>Asterales</taxon>
        <taxon>Asteraceae</taxon>
        <taxon>Asteroideae</taxon>
        <taxon>Anthemideae</taxon>
        <taxon>Anthemidinae</taxon>
        <taxon>Tanacetum</taxon>
    </lineage>
</organism>
<comment type="caution">
    <text evidence="2">The sequence shown here is derived from an EMBL/GenBank/DDBJ whole genome shotgun (WGS) entry which is preliminary data.</text>
</comment>
<evidence type="ECO:0000313" key="2">
    <source>
        <dbReference type="EMBL" id="GFD02795.1"/>
    </source>
</evidence>
<gene>
    <name evidence="2" type="ORF">Tci_874764</name>
</gene>
<proteinExistence type="predicted"/>